<comment type="caution">
    <text evidence="2">The sequence shown here is derived from an EMBL/GenBank/DDBJ whole genome shotgun (WGS) entry which is preliminary data.</text>
</comment>
<dbReference type="InterPro" id="IPR016181">
    <property type="entry name" value="Acyl_CoA_acyltransferase"/>
</dbReference>
<evidence type="ECO:0000313" key="2">
    <source>
        <dbReference type="EMBL" id="MCC8364135.1"/>
    </source>
</evidence>
<dbReference type="Proteomes" id="UP001165293">
    <property type="component" value="Unassembled WGS sequence"/>
</dbReference>
<dbReference type="RefSeq" id="WP_230527920.1">
    <property type="nucleotide sequence ID" value="NZ_JAJGAK010000003.1"/>
</dbReference>
<name>A0ABS8JKJ5_9GAMM</name>
<dbReference type="Gene3D" id="3.40.630.30">
    <property type="match status" value="1"/>
</dbReference>
<dbReference type="CDD" id="cd04301">
    <property type="entry name" value="NAT_SF"/>
    <property type="match status" value="1"/>
</dbReference>
<accession>A0ABS8JKJ5</accession>
<dbReference type="InterPro" id="IPR000182">
    <property type="entry name" value="GNAT_dom"/>
</dbReference>
<proteinExistence type="predicted"/>
<dbReference type="InterPro" id="IPR051908">
    <property type="entry name" value="Ribosomal_N-acetyltransferase"/>
</dbReference>
<dbReference type="PANTHER" id="PTHR43441">
    <property type="entry name" value="RIBOSOMAL-PROTEIN-SERINE ACETYLTRANSFERASE"/>
    <property type="match status" value="1"/>
</dbReference>
<reference evidence="2" key="1">
    <citation type="submission" date="2021-10" db="EMBL/GenBank/DDBJ databases">
        <authorList>
            <person name="Lyu M."/>
            <person name="Wang X."/>
            <person name="Meng X."/>
            <person name="Xu K."/>
        </authorList>
    </citation>
    <scope>NUCLEOTIDE SEQUENCE</scope>
    <source>
        <strain evidence="2">A6</strain>
    </source>
</reference>
<dbReference type="PROSITE" id="PS51186">
    <property type="entry name" value="GNAT"/>
    <property type="match status" value="1"/>
</dbReference>
<dbReference type="PANTHER" id="PTHR43441:SF11">
    <property type="entry name" value="RIBOSOMAL-PROTEIN-SERINE ACETYLTRANSFERASE"/>
    <property type="match status" value="1"/>
</dbReference>
<dbReference type="SUPFAM" id="SSF55729">
    <property type="entry name" value="Acyl-CoA N-acyltransferases (Nat)"/>
    <property type="match status" value="1"/>
</dbReference>
<organism evidence="2 3">
    <name type="scientific">Noviluteimonas lactosilytica</name>
    <dbReference type="NCBI Taxonomy" id="2888523"/>
    <lineage>
        <taxon>Bacteria</taxon>
        <taxon>Pseudomonadati</taxon>
        <taxon>Pseudomonadota</taxon>
        <taxon>Gammaproteobacteria</taxon>
        <taxon>Lysobacterales</taxon>
        <taxon>Lysobacteraceae</taxon>
        <taxon>Noviluteimonas</taxon>
    </lineage>
</organism>
<feature type="domain" description="N-acetyltransferase" evidence="1">
    <location>
        <begin position="26"/>
        <end position="195"/>
    </location>
</feature>
<dbReference type="EMBL" id="JAJGAK010000003">
    <property type="protein sequence ID" value="MCC8364135.1"/>
    <property type="molecule type" value="Genomic_DNA"/>
</dbReference>
<sequence>MALHTFSIDDALAALPGFPELRGRRTRLRGPRESDADALFAVFSDARVMRYWSRPPMTSRDEAAGLVAECHEQFEARTHLGWVITARDDDEAIGTCTLFHFDARNRRAEIGYALRADRWGQGLARDAVSRAIAWAIAHLGLHRIEADIDPRNDASRRLLHAIGFRTEGLMRERWIVGGDIADSEVLGLLAQDWRDG</sequence>
<evidence type="ECO:0000313" key="3">
    <source>
        <dbReference type="Proteomes" id="UP001165293"/>
    </source>
</evidence>
<protein>
    <submittedName>
        <fullName evidence="2">GNAT family N-acetyltransferase</fullName>
    </submittedName>
</protein>
<dbReference type="Pfam" id="PF13302">
    <property type="entry name" value="Acetyltransf_3"/>
    <property type="match status" value="1"/>
</dbReference>
<evidence type="ECO:0000259" key="1">
    <source>
        <dbReference type="PROSITE" id="PS51186"/>
    </source>
</evidence>
<keyword evidence="3" id="KW-1185">Reference proteome</keyword>
<gene>
    <name evidence="2" type="ORF">LK996_13740</name>
</gene>